<dbReference type="EMBL" id="JADEYS010000021">
    <property type="protein sequence ID" value="MBE9399076.1"/>
    <property type="molecule type" value="Genomic_DNA"/>
</dbReference>
<name>A0A8J7KBE9_9GAMM</name>
<dbReference type="SUPFAM" id="SSF48256">
    <property type="entry name" value="Citrate synthase"/>
    <property type="match status" value="1"/>
</dbReference>
<gene>
    <name evidence="1" type="ORF">IOQ59_17590</name>
</gene>
<dbReference type="RefSeq" id="WP_193954763.1">
    <property type="nucleotide sequence ID" value="NZ_JADEYS010000021.1"/>
</dbReference>
<dbReference type="InterPro" id="IPR036969">
    <property type="entry name" value="Citrate_synthase_sf"/>
</dbReference>
<evidence type="ECO:0000313" key="2">
    <source>
        <dbReference type="Proteomes" id="UP000640333"/>
    </source>
</evidence>
<sequence length="267" mass="29479">MKKVEEKKRGDAFCQRISTAVWKEVPDSDNPFQIAEARCHGYEHLALVNNGSFSDVLFLLMKGELPNPEQSLLFDKLLISIIHPGPRHNASRAAMNAAVTKTNVSHVIPLALNVFSGEFLGSHEVFNCMKYLERNIKLIPSDVAADAFKRLLDVEGDKNPAPGFGTVYGDKDPYSQKLADNISSTCETGKYFSWACLFANALSEENCGWRMTGLFAAGMKDLGFTPYEGEMIFQIGSAPGIAAQAAEKFGRPITDMPFIPEENYVIE</sequence>
<accession>A0A8J7KBE9</accession>
<dbReference type="GO" id="GO:0046912">
    <property type="term" value="F:acyltransferase activity, acyl groups converted into alkyl on transfer"/>
    <property type="evidence" value="ECO:0007669"/>
    <property type="project" value="InterPro"/>
</dbReference>
<proteinExistence type="predicted"/>
<protein>
    <submittedName>
        <fullName evidence="1">Citrate synthase</fullName>
    </submittedName>
</protein>
<dbReference type="InterPro" id="IPR016142">
    <property type="entry name" value="Citrate_synth-like_lrg_a-sub"/>
</dbReference>
<dbReference type="Gene3D" id="1.10.580.10">
    <property type="entry name" value="Citrate Synthase, domain 1"/>
    <property type="match status" value="1"/>
</dbReference>
<keyword evidence="2" id="KW-1185">Reference proteome</keyword>
<dbReference type="Proteomes" id="UP000640333">
    <property type="component" value="Unassembled WGS sequence"/>
</dbReference>
<evidence type="ECO:0000313" key="1">
    <source>
        <dbReference type="EMBL" id="MBE9399076.1"/>
    </source>
</evidence>
<comment type="caution">
    <text evidence="1">The sequence shown here is derived from an EMBL/GenBank/DDBJ whole genome shotgun (WGS) entry which is preliminary data.</text>
</comment>
<organism evidence="1 2">
    <name type="scientific">Pontibacterium sinense</name>
    <dbReference type="NCBI Taxonomy" id="2781979"/>
    <lineage>
        <taxon>Bacteria</taxon>
        <taxon>Pseudomonadati</taxon>
        <taxon>Pseudomonadota</taxon>
        <taxon>Gammaproteobacteria</taxon>
        <taxon>Oceanospirillales</taxon>
        <taxon>Oceanospirillaceae</taxon>
        <taxon>Pontibacterium</taxon>
    </lineage>
</organism>
<reference evidence="1" key="1">
    <citation type="submission" date="2020-10" db="EMBL/GenBank/DDBJ databases">
        <title>Bacterium isolated from coastal waters sediment.</title>
        <authorList>
            <person name="Chen R.-J."/>
            <person name="Lu D.-C."/>
            <person name="Zhu K.-L."/>
            <person name="Du Z.-J."/>
        </authorList>
    </citation>
    <scope>NUCLEOTIDE SEQUENCE</scope>
    <source>
        <strain evidence="1">N1Y112</strain>
    </source>
</reference>
<dbReference type="AlphaFoldDB" id="A0A8J7KBE9"/>